<name>A0AAW0A511_9AGAR</name>
<evidence type="ECO:0000256" key="1">
    <source>
        <dbReference type="SAM" id="MobiDB-lite"/>
    </source>
</evidence>
<evidence type="ECO:0000313" key="2">
    <source>
        <dbReference type="EMBL" id="KAK7001233.1"/>
    </source>
</evidence>
<protein>
    <submittedName>
        <fullName evidence="2">Uncharacterized protein</fullName>
    </submittedName>
</protein>
<feature type="compositionally biased region" description="Gly residues" evidence="1">
    <location>
        <begin position="348"/>
        <end position="372"/>
    </location>
</feature>
<dbReference type="AlphaFoldDB" id="A0AAW0A511"/>
<comment type="caution">
    <text evidence="2">The sequence shown here is derived from an EMBL/GenBank/DDBJ whole genome shotgun (WGS) entry which is preliminary data.</text>
</comment>
<feature type="region of interest" description="Disordered" evidence="1">
    <location>
        <begin position="329"/>
        <end position="372"/>
    </location>
</feature>
<gene>
    <name evidence="2" type="ORF">R3P38DRAFT_2559426</name>
</gene>
<sequence length="388" mass="41958">MADIPMPQGHNAHFVGPILPPTIGMGWTKEQVRANHTQYNLDRMDDNPESSLVAVILSNCFVDRSSGPDAIHHILAAELVPDAMHVDILSAVPKIVKADTNIFPLGKPWTHPMVGCTDAFIAEVAARNGLFIGVYGNHPFAFYCIPADPRAPHLVLTFHNLPRCTEAADVYRGLLTALTNDQTVLDIIASSHPNIPGNHTPQEILTFMFDAASILFFDVHRRINGQSYEVPAVRIILPPFDLDSNVNLRLHKHIMTASYFFDVPGRGLATAWLGTGGSKLMECGKCRGMDHYEDACPITTSEKYRAIFGIPADAPVDNDDDNAATSSTLAFTPTPAAPPTHAPSNRGGWRGNFRGTGGGRGGYGSTRGGGGRGRGAFRGGHGYAPYYY</sequence>
<accession>A0AAW0A511</accession>
<organism evidence="2 3">
    <name type="scientific">Favolaschia claudopus</name>
    <dbReference type="NCBI Taxonomy" id="2862362"/>
    <lineage>
        <taxon>Eukaryota</taxon>
        <taxon>Fungi</taxon>
        <taxon>Dikarya</taxon>
        <taxon>Basidiomycota</taxon>
        <taxon>Agaricomycotina</taxon>
        <taxon>Agaricomycetes</taxon>
        <taxon>Agaricomycetidae</taxon>
        <taxon>Agaricales</taxon>
        <taxon>Marasmiineae</taxon>
        <taxon>Mycenaceae</taxon>
        <taxon>Favolaschia</taxon>
    </lineage>
</organism>
<dbReference type="EMBL" id="JAWWNJ010000084">
    <property type="protein sequence ID" value="KAK7001233.1"/>
    <property type="molecule type" value="Genomic_DNA"/>
</dbReference>
<evidence type="ECO:0000313" key="3">
    <source>
        <dbReference type="Proteomes" id="UP001362999"/>
    </source>
</evidence>
<proteinExistence type="predicted"/>
<reference evidence="2 3" key="1">
    <citation type="journal article" date="2024" name="J Genomics">
        <title>Draft genome sequencing and assembly of Favolaschia claudopus CIRM-BRFM 2984 isolated from oak limbs.</title>
        <authorList>
            <person name="Navarro D."/>
            <person name="Drula E."/>
            <person name="Chaduli D."/>
            <person name="Cazenave R."/>
            <person name="Ahrendt S."/>
            <person name="Wang J."/>
            <person name="Lipzen A."/>
            <person name="Daum C."/>
            <person name="Barry K."/>
            <person name="Grigoriev I.V."/>
            <person name="Favel A."/>
            <person name="Rosso M.N."/>
            <person name="Martin F."/>
        </authorList>
    </citation>
    <scope>NUCLEOTIDE SEQUENCE [LARGE SCALE GENOMIC DNA]</scope>
    <source>
        <strain evidence="2 3">CIRM-BRFM 2984</strain>
    </source>
</reference>
<keyword evidence="3" id="KW-1185">Reference proteome</keyword>
<dbReference type="Proteomes" id="UP001362999">
    <property type="component" value="Unassembled WGS sequence"/>
</dbReference>